<dbReference type="OrthoDB" id="1668230at2759"/>
<dbReference type="SUPFAM" id="SSF56112">
    <property type="entry name" value="Protein kinase-like (PK-like)"/>
    <property type="match status" value="1"/>
</dbReference>
<keyword evidence="2" id="KW-1185">Reference proteome</keyword>
<gene>
    <name evidence="1" type="ORF">BO78DRAFT_325802</name>
</gene>
<evidence type="ECO:0000313" key="1">
    <source>
        <dbReference type="EMBL" id="PYI02178.1"/>
    </source>
</evidence>
<feature type="non-terminal residue" evidence="1">
    <location>
        <position position="1"/>
    </location>
</feature>
<dbReference type="VEuPathDB" id="FungiDB:BO78DRAFT_325802"/>
<name>A0A319E6I8_ASPSB</name>
<reference evidence="1 2" key="1">
    <citation type="submission" date="2018-02" db="EMBL/GenBank/DDBJ databases">
        <title>The genomes of Aspergillus section Nigri reveals drivers in fungal speciation.</title>
        <authorList>
            <consortium name="DOE Joint Genome Institute"/>
            <person name="Vesth T.C."/>
            <person name="Nybo J."/>
            <person name="Theobald S."/>
            <person name="Brandl J."/>
            <person name="Frisvad J.C."/>
            <person name="Nielsen K.F."/>
            <person name="Lyhne E.K."/>
            <person name="Kogle M.E."/>
            <person name="Kuo A."/>
            <person name="Riley R."/>
            <person name="Clum A."/>
            <person name="Nolan M."/>
            <person name="Lipzen A."/>
            <person name="Salamov A."/>
            <person name="Henrissat B."/>
            <person name="Wiebenga A."/>
            <person name="De vries R.P."/>
            <person name="Grigoriev I.V."/>
            <person name="Mortensen U.H."/>
            <person name="Andersen M.R."/>
            <person name="Baker S.E."/>
        </authorList>
    </citation>
    <scope>NUCLEOTIDE SEQUENCE [LARGE SCALE GENOMIC DNA]</scope>
    <source>
        <strain evidence="1 2">CBS 121057</strain>
    </source>
</reference>
<proteinExistence type="predicted"/>
<evidence type="ECO:0008006" key="3">
    <source>
        <dbReference type="Google" id="ProtNLM"/>
    </source>
</evidence>
<dbReference type="Gene3D" id="1.10.510.10">
    <property type="entry name" value="Transferase(Phosphotransferase) domain 1"/>
    <property type="match status" value="1"/>
</dbReference>
<accession>A0A319E6I8</accession>
<sequence>IQTEAQLFNILGPHPHIIKSYGLTQHAPKGNLSDHIIETPGVCVEWRLRWCKQVAEAGVLKSDDGRVLLDGLSRESAKYYCPRVDAGYVGMKTDIFALGSVIYFIMLGKKVFSELNSWEHEEEIEARFAKGWFPTDGHLCFDITERCWKRVYESAGDVVFDLARIQLLD</sequence>
<dbReference type="InterPro" id="IPR011009">
    <property type="entry name" value="Kinase-like_dom_sf"/>
</dbReference>
<dbReference type="AlphaFoldDB" id="A0A319E6I8"/>
<evidence type="ECO:0000313" key="2">
    <source>
        <dbReference type="Proteomes" id="UP000248423"/>
    </source>
</evidence>
<dbReference type="EMBL" id="KZ826399">
    <property type="protein sequence ID" value="PYI02178.1"/>
    <property type="molecule type" value="Genomic_DNA"/>
</dbReference>
<dbReference type="STRING" id="1448318.A0A319E6I8"/>
<organism evidence="1 2">
    <name type="scientific">Aspergillus sclerotiicarbonarius (strain CBS 121057 / IBT 28362)</name>
    <dbReference type="NCBI Taxonomy" id="1448318"/>
    <lineage>
        <taxon>Eukaryota</taxon>
        <taxon>Fungi</taxon>
        <taxon>Dikarya</taxon>
        <taxon>Ascomycota</taxon>
        <taxon>Pezizomycotina</taxon>
        <taxon>Eurotiomycetes</taxon>
        <taxon>Eurotiomycetidae</taxon>
        <taxon>Eurotiales</taxon>
        <taxon>Aspergillaceae</taxon>
        <taxon>Aspergillus</taxon>
        <taxon>Aspergillus subgen. Circumdati</taxon>
    </lineage>
</organism>
<protein>
    <recommendedName>
        <fullName evidence="3">Protein kinase domain-containing protein</fullName>
    </recommendedName>
</protein>
<dbReference type="Proteomes" id="UP000248423">
    <property type="component" value="Unassembled WGS sequence"/>
</dbReference>